<dbReference type="InterPro" id="IPR003137">
    <property type="entry name" value="PA_domain"/>
</dbReference>
<dbReference type="InterPro" id="IPR046450">
    <property type="entry name" value="PA_dom_sf"/>
</dbReference>
<accession>A0ABP7N2N2</accession>
<evidence type="ECO:0000256" key="5">
    <source>
        <dbReference type="ARBA" id="ARBA00022729"/>
    </source>
</evidence>
<dbReference type="Pfam" id="PF04389">
    <property type="entry name" value="Peptidase_M28"/>
    <property type="match status" value="1"/>
</dbReference>
<evidence type="ECO:0000256" key="2">
    <source>
        <dbReference type="ARBA" id="ARBA00022438"/>
    </source>
</evidence>
<sequence>MLNGTMNSTLLGSALAALITTGLSTPLMAEEASINPEVLNKFWSPDRLFPFECSYGLLNNSPWGIPRCMQADNVMAKLRMLNDIANANDGTRAAGLPGYQASIDYVKSELEQAGYEVTLQSFPFSVFYPQGPGTLELIAQDSSSYEWEVDFGYLSQTDAGDVTGPVAAVDLALGEGNASTSGCEATDFTDFPAGAIALIQRGACAFQVKAENAAAAGASGVVIFNQGNSDDRKGLLSATLGDDYSGGIPVLFATYDLGVEWSQLAGLELHMITDVIREQSETLNVIAETRFGAEDNIIMAGAHLDSVFEGAGINDNGSGSAALLELAIQMRNTFPNNKVRFAWWGAEEAGLVGSTHYVENLAEDEKAKIKAYLNFDMIGSPNYTYAIYDGDGSDFDLEGPAGSAAIETMFESYYTMRGLPFEGSEISFRSDYAQFFLEEIPFGGLFSGAEGLKTEAQAETFGGEANVAYDPCYHQSCDDIMNMSETALEINIDAVAFVTTSLAQSTQVIDDEKMADKKPEALSLRSFSSASKYDMTHWGKHWIK</sequence>
<evidence type="ECO:0000259" key="9">
    <source>
        <dbReference type="Pfam" id="PF02225"/>
    </source>
</evidence>
<dbReference type="CDD" id="cd03876">
    <property type="entry name" value="M28_SGAP_like"/>
    <property type="match status" value="1"/>
</dbReference>
<keyword evidence="2 11" id="KW-0031">Aminopeptidase</keyword>
<comment type="similarity">
    <text evidence="1">Belongs to the peptidase M28 family. M28A subfamily.</text>
</comment>
<evidence type="ECO:0000313" key="12">
    <source>
        <dbReference type="Proteomes" id="UP001501565"/>
    </source>
</evidence>
<feature type="chain" id="PRO_5045321629" evidence="8">
    <location>
        <begin position="30"/>
        <end position="544"/>
    </location>
</feature>
<keyword evidence="5 8" id="KW-0732">Signal</keyword>
<protein>
    <submittedName>
        <fullName evidence="11">Aminopeptidase PaaP</fullName>
    </submittedName>
</protein>
<reference evidence="12" key="1">
    <citation type="journal article" date="2019" name="Int. J. Syst. Evol. Microbiol.">
        <title>The Global Catalogue of Microorganisms (GCM) 10K type strain sequencing project: providing services to taxonomists for standard genome sequencing and annotation.</title>
        <authorList>
            <consortium name="The Broad Institute Genomics Platform"/>
            <consortium name="The Broad Institute Genome Sequencing Center for Infectious Disease"/>
            <person name="Wu L."/>
            <person name="Ma J."/>
        </authorList>
    </citation>
    <scope>NUCLEOTIDE SEQUENCE [LARGE SCALE GENOMIC DNA]</scope>
    <source>
        <strain evidence="12">JCM 17551</strain>
    </source>
</reference>
<evidence type="ECO:0000256" key="4">
    <source>
        <dbReference type="ARBA" id="ARBA00022723"/>
    </source>
</evidence>
<dbReference type="Gene3D" id="3.40.630.10">
    <property type="entry name" value="Zn peptidases"/>
    <property type="match status" value="2"/>
</dbReference>
<dbReference type="Proteomes" id="UP001501565">
    <property type="component" value="Unassembled WGS sequence"/>
</dbReference>
<feature type="domain" description="PA" evidence="9">
    <location>
        <begin position="162"/>
        <end position="259"/>
    </location>
</feature>
<feature type="domain" description="Peptidase M28" evidence="10">
    <location>
        <begin position="284"/>
        <end position="496"/>
    </location>
</feature>
<gene>
    <name evidence="11" type="primary">paaP</name>
    <name evidence="11" type="ORF">GCM10022277_34910</name>
</gene>
<evidence type="ECO:0000256" key="3">
    <source>
        <dbReference type="ARBA" id="ARBA00022670"/>
    </source>
</evidence>
<keyword evidence="7" id="KW-0862">Zinc</keyword>
<proteinExistence type="inferred from homology"/>
<organism evidence="11 12">
    <name type="scientific">Litoribacillus peritrichatus</name>
    <dbReference type="NCBI Taxonomy" id="718191"/>
    <lineage>
        <taxon>Bacteria</taxon>
        <taxon>Pseudomonadati</taxon>
        <taxon>Pseudomonadota</taxon>
        <taxon>Gammaproteobacteria</taxon>
        <taxon>Oceanospirillales</taxon>
        <taxon>Oceanospirillaceae</taxon>
        <taxon>Litoribacillus</taxon>
    </lineage>
</organism>
<evidence type="ECO:0000256" key="7">
    <source>
        <dbReference type="ARBA" id="ARBA00022833"/>
    </source>
</evidence>
<dbReference type="InterPro" id="IPR007484">
    <property type="entry name" value="Peptidase_M28"/>
</dbReference>
<keyword evidence="6" id="KW-0378">Hydrolase</keyword>
<dbReference type="SUPFAM" id="SSF53187">
    <property type="entry name" value="Zn-dependent exopeptidases"/>
    <property type="match status" value="1"/>
</dbReference>
<dbReference type="InterPro" id="IPR045175">
    <property type="entry name" value="M28_fam"/>
</dbReference>
<evidence type="ECO:0000256" key="1">
    <source>
        <dbReference type="ARBA" id="ARBA00005957"/>
    </source>
</evidence>
<evidence type="ECO:0000259" key="10">
    <source>
        <dbReference type="Pfam" id="PF04389"/>
    </source>
</evidence>
<evidence type="ECO:0000313" key="11">
    <source>
        <dbReference type="EMBL" id="GAA3935411.1"/>
    </source>
</evidence>
<dbReference type="Pfam" id="PF02225">
    <property type="entry name" value="PA"/>
    <property type="match status" value="1"/>
</dbReference>
<dbReference type="GO" id="GO:0004177">
    <property type="term" value="F:aminopeptidase activity"/>
    <property type="evidence" value="ECO:0007669"/>
    <property type="project" value="UniProtKB-KW"/>
</dbReference>
<name>A0ABP7N2N2_9GAMM</name>
<keyword evidence="4" id="KW-0479">Metal-binding</keyword>
<keyword evidence="12" id="KW-1185">Reference proteome</keyword>
<comment type="caution">
    <text evidence="11">The sequence shown here is derived from an EMBL/GenBank/DDBJ whole genome shotgun (WGS) entry which is preliminary data.</text>
</comment>
<evidence type="ECO:0000256" key="8">
    <source>
        <dbReference type="SAM" id="SignalP"/>
    </source>
</evidence>
<dbReference type="InterPro" id="IPR041756">
    <property type="entry name" value="M28_SGAP-like"/>
</dbReference>
<evidence type="ECO:0000256" key="6">
    <source>
        <dbReference type="ARBA" id="ARBA00022801"/>
    </source>
</evidence>
<feature type="signal peptide" evidence="8">
    <location>
        <begin position="1"/>
        <end position="29"/>
    </location>
</feature>
<dbReference type="SUPFAM" id="SSF52025">
    <property type="entry name" value="PA domain"/>
    <property type="match status" value="1"/>
</dbReference>
<dbReference type="EMBL" id="BAABBN010000012">
    <property type="protein sequence ID" value="GAA3935411.1"/>
    <property type="molecule type" value="Genomic_DNA"/>
</dbReference>
<dbReference type="RefSeq" id="WP_344799887.1">
    <property type="nucleotide sequence ID" value="NZ_BAABBN010000012.1"/>
</dbReference>
<keyword evidence="3" id="KW-0645">Protease</keyword>
<dbReference type="PANTHER" id="PTHR12147">
    <property type="entry name" value="METALLOPEPTIDASE M28 FAMILY MEMBER"/>
    <property type="match status" value="1"/>
</dbReference>
<dbReference type="PANTHER" id="PTHR12147:SF26">
    <property type="entry name" value="PEPTIDASE M28 DOMAIN-CONTAINING PROTEIN"/>
    <property type="match status" value="1"/>
</dbReference>
<dbReference type="Gene3D" id="3.50.30.30">
    <property type="match status" value="1"/>
</dbReference>